<dbReference type="Gene3D" id="2.60.120.200">
    <property type="match status" value="1"/>
</dbReference>
<reference evidence="2 3" key="1">
    <citation type="submission" date="2011-02" db="EMBL/GenBank/DDBJ databases">
        <title>The Genome Sequence of Sphaeroforma arctica JP610.</title>
        <authorList>
            <consortium name="The Broad Institute Genome Sequencing Platform"/>
            <person name="Russ C."/>
            <person name="Cuomo C."/>
            <person name="Young S.K."/>
            <person name="Zeng Q."/>
            <person name="Gargeya S."/>
            <person name="Alvarado L."/>
            <person name="Berlin A."/>
            <person name="Chapman S.B."/>
            <person name="Chen Z."/>
            <person name="Freedman E."/>
            <person name="Gellesch M."/>
            <person name="Goldberg J."/>
            <person name="Griggs A."/>
            <person name="Gujja S."/>
            <person name="Heilman E."/>
            <person name="Heiman D."/>
            <person name="Howarth C."/>
            <person name="Mehta T."/>
            <person name="Neiman D."/>
            <person name="Pearson M."/>
            <person name="Roberts A."/>
            <person name="Saif S."/>
            <person name="Shea T."/>
            <person name="Shenoy N."/>
            <person name="Sisk P."/>
            <person name="Stolte C."/>
            <person name="Sykes S."/>
            <person name="White J."/>
            <person name="Yandava C."/>
            <person name="Burger G."/>
            <person name="Gray M.W."/>
            <person name="Holland P.W.H."/>
            <person name="King N."/>
            <person name="Lang F.B.F."/>
            <person name="Roger A.J."/>
            <person name="Ruiz-Trillo I."/>
            <person name="Haas B."/>
            <person name="Nusbaum C."/>
            <person name="Birren B."/>
        </authorList>
    </citation>
    <scope>NUCLEOTIDE SEQUENCE [LARGE SCALE GENOMIC DNA]</scope>
    <source>
        <strain evidence="2 3">JP610</strain>
    </source>
</reference>
<evidence type="ECO:0000259" key="1">
    <source>
        <dbReference type="Pfam" id="PF21294"/>
    </source>
</evidence>
<sequence length="305" mass="34077">MLGSNIHIKSVVVGLLSTATRQAYGAVALSQVMARWDFNGFDKWADTDIGVGFDASDKGCFGNVRHSKLCSSNYPANNRVVPNPEAAGENVMEILYQGGKYGTDKNHGAGFYTEQLQGQESEAAVLEYQVYFPRGFDFVLGGKLPGLYGGGKTCSGLRPADGENCFSSRLMWRENGMGESYMYIPTLEQTDDFCSRCHNMKDKCESEHPVCSLERGKFTFQTGRWTTVRQHVQLNDADEQNGLYQLYINDILISEEKSIRYRTTNELTIGGMFFSTFFGGGSEKYAPQDDQKAFFRGFRLYNGFA</sequence>
<dbReference type="EMBL" id="KQ242547">
    <property type="protein sequence ID" value="KNC78156.1"/>
    <property type="molecule type" value="Genomic_DNA"/>
</dbReference>
<organism evidence="2 3">
    <name type="scientific">Sphaeroforma arctica JP610</name>
    <dbReference type="NCBI Taxonomy" id="667725"/>
    <lineage>
        <taxon>Eukaryota</taxon>
        <taxon>Ichthyosporea</taxon>
        <taxon>Ichthyophonida</taxon>
        <taxon>Sphaeroforma</taxon>
    </lineage>
</organism>
<dbReference type="PANTHER" id="PTHR40124">
    <property type="match status" value="1"/>
</dbReference>
<proteinExistence type="predicted"/>
<dbReference type="InterPro" id="IPR048958">
    <property type="entry name" value="Polysacc_lyase_14"/>
</dbReference>
<accession>A0A0L0FNX1</accession>
<dbReference type="RefSeq" id="XP_014152058.1">
    <property type="nucleotide sequence ID" value="XM_014296583.1"/>
</dbReference>
<evidence type="ECO:0000313" key="3">
    <source>
        <dbReference type="Proteomes" id="UP000054560"/>
    </source>
</evidence>
<evidence type="ECO:0000313" key="2">
    <source>
        <dbReference type="EMBL" id="KNC78156.1"/>
    </source>
</evidence>
<keyword evidence="3" id="KW-1185">Reference proteome</keyword>
<dbReference type="eggNOG" id="ENOG502RZ0M">
    <property type="taxonomic scope" value="Eukaryota"/>
</dbReference>
<dbReference type="Proteomes" id="UP000054560">
    <property type="component" value="Unassembled WGS sequence"/>
</dbReference>
<gene>
    <name evidence="2" type="ORF">SARC_09400</name>
</gene>
<dbReference type="PANTHER" id="PTHR40124:SF1">
    <property type="entry name" value="DISAGGREGATASE RELATED REPEAT PROTEIN"/>
    <property type="match status" value="1"/>
</dbReference>
<dbReference type="Pfam" id="PF21294">
    <property type="entry name" value="Polysacc_lyase_14"/>
    <property type="match status" value="1"/>
</dbReference>
<dbReference type="OrthoDB" id="2395160at2759"/>
<dbReference type="GeneID" id="25909904"/>
<protein>
    <recommendedName>
        <fullName evidence="1">Polysaccharide lyase 14 domain-containing protein</fullName>
    </recommendedName>
</protein>
<feature type="domain" description="Polysaccharide lyase 14" evidence="1">
    <location>
        <begin position="87"/>
        <end position="298"/>
    </location>
</feature>
<dbReference type="AlphaFoldDB" id="A0A0L0FNX1"/>
<name>A0A0L0FNX1_9EUKA</name>